<sequence length="87" mass="10198">MKFEPFQVDEVVPSNESRDLMVDDLVSLRGMWDSNIIVERFDSKDAKSILSIPICVSRGKDRMVLASFEEWELRREIRISSGSRYER</sequence>
<dbReference type="Proteomes" id="UP001318860">
    <property type="component" value="Unassembled WGS sequence"/>
</dbReference>
<reference evidence="1 2" key="1">
    <citation type="journal article" date="2021" name="Comput. Struct. Biotechnol. J.">
        <title>De novo genome assembly of the potent medicinal plant Rehmannia glutinosa using nanopore technology.</title>
        <authorList>
            <person name="Ma L."/>
            <person name="Dong C."/>
            <person name="Song C."/>
            <person name="Wang X."/>
            <person name="Zheng X."/>
            <person name="Niu Y."/>
            <person name="Chen S."/>
            <person name="Feng W."/>
        </authorList>
    </citation>
    <scope>NUCLEOTIDE SEQUENCE [LARGE SCALE GENOMIC DNA]</scope>
    <source>
        <strain evidence="1">DH-2019</strain>
    </source>
</reference>
<proteinExistence type="predicted"/>
<organism evidence="1 2">
    <name type="scientific">Rehmannia glutinosa</name>
    <name type="common">Chinese foxglove</name>
    <dbReference type="NCBI Taxonomy" id="99300"/>
    <lineage>
        <taxon>Eukaryota</taxon>
        <taxon>Viridiplantae</taxon>
        <taxon>Streptophyta</taxon>
        <taxon>Embryophyta</taxon>
        <taxon>Tracheophyta</taxon>
        <taxon>Spermatophyta</taxon>
        <taxon>Magnoliopsida</taxon>
        <taxon>eudicotyledons</taxon>
        <taxon>Gunneridae</taxon>
        <taxon>Pentapetalae</taxon>
        <taxon>asterids</taxon>
        <taxon>lamiids</taxon>
        <taxon>Lamiales</taxon>
        <taxon>Orobanchaceae</taxon>
        <taxon>Rehmannieae</taxon>
        <taxon>Rehmannia</taxon>
    </lineage>
</organism>
<gene>
    <name evidence="1" type="ORF">DH2020_044613</name>
</gene>
<keyword evidence="2" id="KW-1185">Reference proteome</keyword>
<dbReference type="EMBL" id="JABTTQ020002865">
    <property type="protein sequence ID" value="KAK6121647.1"/>
    <property type="molecule type" value="Genomic_DNA"/>
</dbReference>
<protein>
    <submittedName>
        <fullName evidence="1">Uncharacterized protein</fullName>
    </submittedName>
</protein>
<evidence type="ECO:0000313" key="1">
    <source>
        <dbReference type="EMBL" id="KAK6121647.1"/>
    </source>
</evidence>
<comment type="caution">
    <text evidence="1">The sequence shown here is derived from an EMBL/GenBank/DDBJ whole genome shotgun (WGS) entry which is preliminary data.</text>
</comment>
<accession>A0ABR0UH63</accession>
<name>A0ABR0UH63_REHGL</name>
<evidence type="ECO:0000313" key="2">
    <source>
        <dbReference type="Proteomes" id="UP001318860"/>
    </source>
</evidence>